<feature type="transmembrane region" description="Helical" evidence="7">
    <location>
        <begin position="432"/>
        <end position="449"/>
    </location>
</feature>
<evidence type="ECO:0000313" key="10">
    <source>
        <dbReference type="Proteomes" id="UP001583177"/>
    </source>
</evidence>
<dbReference type="PROSITE" id="PS50850">
    <property type="entry name" value="MFS"/>
    <property type="match status" value="1"/>
</dbReference>
<keyword evidence="5 7" id="KW-0472">Membrane</keyword>
<keyword evidence="2" id="KW-0813">Transport</keyword>
<dbReference type="InterPro" id="IPR020846">
    <property type="entry name" value="MFS_dom"/>
</dbReference>
<dbReference type="PROSITE" id="PS00216">
    <property type="entry name" value="SUGAR_TRANSPORT_1"/>
    <property type="match status" value="1"/>
</dbReference>
<name>A0ABR3X193_9PEZI</name>
<organism evidence="9 10">
    <name type="scientific">Diaporthe australafricana</name>
    <dbReference type="NCBI Taxonomy" id="127596"/>
    <lineage>
        <taxon>Eukaryota</taxon>
        <taxon>Fungi</taxon>
        <taxon>Dikarya</taxon>
        <taxon>Ascomycota</taxon>
        <taxon>Pezizomycotina</taxon>
        <taxon>Sordariomycetes</taxon>
        <taxon>Sordariomycetidae</taxon>
        <taxon>Diaporthales</taxon>
        <taxon>Diaporthaceae</taxon>
        <taxon>Diaporthe</taxon>
    </lineage>
</organism>
<feature type="transmembrane region" description="Helical" evidence="7">
    <location>
        <begin position="110"/>
        <end position="128"/>
    </location>
</feature>
<proteinExistence type="predicted"/>
<evidence type="ECO:0000259" key="8">
    <source>
        <dbReference type="PROSITE" id="PS50850"/>
    </source>
</evidence>
<evidence type="ECO:0000256" key="2">
    <source>
        <dbReference type="ARBA" id="ARBA00022448"/>
    </source>
</evidence>
<dbReference type="Gene3D" id="1.20.1720.10">
    <property type="entry name" value="Multidrug resistance protein D"/>
    <property type="match status" value="1"/>
</dbReference>
<feature type="transmembrane region" description="Helical" evidence="7">
    <location>
        <begin position="299"/>
        <end position="321"/>
    </location>
</feature>
<dbReference type="Pfam" id="PF06609">
    <property type="entry name" value="TRI12"/>
    <property type="match status" value="1"/>
</dbReference>
<keyword evidence="3 7" id="KW-0812">Transmembrane</keyword>
<accession>A0ABR3X193</accession>
<evidence type="ECO:0000256" key="5">
    <source>
        <dbReference type="ARBA" id="ARBA00023136"/>
    </source>
</evidence>
<keyword evidence="10" id="KW-1185">Reference proteome</keyword>
<feature type="transmembrane region" description="Helical" evidence="7">
    <location>
        <begin position="271"/>
        <end position="293"/>
    </location>
</feature>
<reference evidence="9 10" key="1">
    <citation type="journal article" date="2024" name="IMA Fungus">
        <title>IMA Genome - F19 : A genome assembly and annotation guide to empower mycologists, including annotated draft genome sequences of Ceratocystis pirilliformis, Diaporthe australafricana, Fusarium ophioides, Paecilomyces lecythidis, and Sporothrix stenoceras.</title>
        <authorList>
            <person name="Aylward J."/>
            <person name="Wilson A.M."/>
            <person name="Visagie C.M."/>
            <person name="Spraker J."/>
            <person name="Barnes I."/>
            <person name="Buitendag C."/>
            <person name="Ceriani C."/>
            <person name="Del Mar Angel L."/>
            <person name="du Plessis D."/>
            <person name="Fuchs T."/>
            <person name="Gasser K."/>
            <person name="Kramer D."/>
            <person name="Li W."/>
            <person name="Munsamy K."/>
            <person name="Piso A."/>
            <person name="Price J.L."/>
            <person name="Sonnekus B."/>
            <person name="Thomas C."/>
            <person name="van der Nest A."/>
            <person name="van Dijk A."/>
            <person name="van Heerden A."/>
            <person name="van Vuuren N."/>
            <person name="Yilmaz N."/>
            <person name="Duong T.A."/>
            <person name="van der Merwe N.A."/>
            <person name="Wingfield M.J."/>
            <person name="Wingfield B.D."/>
        </authorList>
    </citation>
    <scope>NUCLEOTIDE SEQUENCE [LARGE SCALE GENOMIC DNA]</scope>
    <source>
        <strain evidence="9 10">CMW 18300</strain>
    </source>
</reference>
<dbReference type="Proteomes" id="UP001583177">
    <property type="component" value="Unassembled WGS sequence"/>
</dbReference>
<dbReference type="InterPro" id="IPR005829">
    <property type="entry name" value="Sugar_transporter_CS"/>
</dbReference>
<evidence type="ECO:0000313" key="9">
    <source>
        <dbReference type="EMBL" id="KAL1869665.1"/>
    </source>
</evidence>
<evidence type="ECO:0000256" key="3">
    <source>
        <dbReference type="ARBA" id="ARBA00022692"/>
    </source>
</evidence>
<dbReference type="EMBL" id="JAWRVE010000040">
    <property type="protein sequence ID" value="KAL1869665.1"/>
    <property type="molecule type" value="Genomic_DNA"/>
</dbReference>
<evidence type="ECO:0000256" key="6">
    <source>
        <dbReference type="SAM" id="MobiDB-lite"/>
    </source>
</evidence>
<feature type="domain" description="Major facilitator superfamily (MFS) profile" evidence="8">
    <location>
        <begin position="71"/>
        <end position="581"/>
    </location>
</feature>
<feature type="transmembrane region" description="Helical" evidence="7">
    <location>
        <begin position="140"/>
        <end position="158"/>
    </location>
</feature>
<dbReference type="InterPro" id="IPR053791">
    <property type="entry name" value="MFS_Tri12-like"/>
</dbReference>
<dbReference type="SUPFAM" id="SSF103473">
    <property type="entry name" value="MFS general substrate transporter"/>
    <property type="match status" value="1"/>
</dbReference>
<feature type="transmembrane region" description="Helical" evidence="7">
    <location>
        <begin position="72"/>
        <end position="90"/>
    </location>
</feature>
<dbReference type="Gene3D" id="1.20.1250.20">
    <property type="entry name" value="MFS general substrate transporter like domains"/>
    <property type="match status" value="1"/>
</dbReference>
<feature type="transmembrane region" description="Helical" evidence="7">
    <location>
        <begin position="378"/>
        <end position="403"/>
    </location>
</feature>
<feature type="region of interest" description="Disordered" evidence="6">
    <location>
        <begin position="1"/>
        <end position="31"/>
    </location>
</feature>
<evidence type="ECO:0000256" key="1">
    <source>
        <dbReference type="ARBA" id="ARBA00004141"/>
    </source>
</evidence>
<keyword evidence="4 7" id="KW-1133">Transmembrane helix</keyword>
<dbReference type="PANTHER" id="PTHR23501:SF109">
    <property type="entry name" value="MAJOR FACILITATOR SUPERFAMILY (MFS) PROFILE DOMAIN-CONTAINING PROTEIN-RELATED"/>
    <property type="match status" value="1"/>
</dbReference>
<feature type="compositionally biased region" description="Basic and acidic residues" evidence="6">
    <location>
        <begin position="13"/>
        <end position="26"/>
    </location>
</feature>
<evidence type="ECO:0000256" key="7">
    <source>
        <dbReference type="SAM" id="Phobius"/>
    </source>
</evidence>
<evidence type="ECO:0000256" key="4">
    <source>
        <dbReference type="ARBA" id="ARBA00022989"/>
    </source>
</evidence>
<feature type="transmembrane region" description="Helical" evidence="7">
    <location>
        <begin position="558"/>
        <end position="577"/>
    </location>
</feature>
<gene>
    <name evidence="9" type="ORF">Daus18300_005520</name>
</gene>
<comment type="subcellular location">
    <subcellularLocation>
        <location evidence="1">Membrane</location>
        <topology evidence="1">Multi-pass membrane protein</topology>
    </subcellularLocation>
</comment>
<dbReference type="InterPro" id="IPR036259">
    <property type="entry name" value="MFS_trans_sf"/>
</dbReference>
<feature type="transmembrane region" description="Helical" evidence="7">
    <location>
        <begin position="231"/>
        <end position="250"/>
    </location>
</feature>
<protein>
    <recommendedName>
        <fullName evidence="8">Major facilitator superfamily (MFS) profile domain-containing protein</fullName>
    </recommendedName>
</protein>
<comment type="caution">
    <text evidence="9">The sequence shown here is derived from an EMBL/GenBank/DDBJ whole genome shotgun (WGS) entry which is preliminary data.</text>
</comment>
<dbReference type="PANTHER" id="PTHR23501">
    <property type="entry name" value="MAJOR FACILITATOR SUPERFAMILY"/>
    <property type="match status" value="1"/>
</dbReference>
<feature type="transmembrane region" description="Helical" evidence="7">
    <location>
        <begin position="197"/>
        <end position="219"/>
    </location>
</feature>
<dbReference type="InterPro" id="IPR010573">
    <property type="entry name" value="MFS_Str1/Tri12-like"/>
</dbReference>
<dbReference type="CDD" id="cd06179">
    <property type="entry name" value="MFS_TRI12_like"/>
    <property type="match status" value="1"/>
</dbReference>
<sequence length="608" mass="65063">MSASDSQFGTMAKEPHSSHSEDENKPNSDVNIQHGNVTKVIHADGAVDYIDVKAIGGDYSTMHRGYFRSPQLIGTLTAQCLASMCAYVAWVLPANTLSLLNEDLGPSPNITWVATIYTMGSCIGFLLVGRLSDLYGRKWMVLGTSILGLIGCVIGSCAQTVETLIVANLCNGTAAAGQLSFNIVMGELVPNKWRGPVASIILLSSLPFAVFGPVIARSLFENTVSRWRWNFYMGDILGAVSLVLYWFFYHPPSYDQLHVHGKTKWQMTKDLDFFGMFLYVAGCVLLLIGLSWGGSAYPWASAEVLCTLLVGLATLAAFAVYEGFFCKVQPLMPPRMFRNIGFVAIIAIATVGSMVYFSLTVLWPTIIGTIYTTDSMQIGWQSTVVGGSVLFGQTMAGFCLSYVPKVKWQCVFVSTTALAFAASLTTISPDRWAATIALGTLLLVSVGFIENISLPGVTLVWEAQDIGLANGVLGSIRSLGGAVATALYTSVLASELDKNLPKYVVPAAVDAGLPESSVESLFAGITAGDFSQVPGISPEIIAAVGGALKTAHASSFKVVFYTVIPFAVILLLSAFLVPDMGMFLSHNVAKKLQDKSLSADGQEEKQAT</sequence>
<feature type="transmembrane region" description="Helical" evidence="7">
    <location>
        <begin position="342"/>
        <end position="366"/>
    </location>
</feature>